<protein>
    <submittedName>
        <fullName evidence="2">Uncharacterized protein</fullName>
    </submittedName>
</protein>
<evidence type="ECO:0000313" key="3">
    <source>
        <dbReference type="Proteomes" id="UP001311232"/>
    </source>
</evidence>
<proteinExistence type="predicted"/>
<feature type="region of interest" description="Disordered" evidence="1">
    <location>
        <begin position="104"/>
        <end position="130"/>
    </location>
</feature>
<dbReference type="Proteomes" id="UP001311232">
    <property type="component" value="Unassembled WGS sequence"/>
</dbReference>
<name>A0AAV9RUS3_9TELE</name>
<keyword evidence="3" id="KW-1185">Reference proteome</keyword>
<dbReference type="EMBL" id="JAHHUM010001299">
    <property type="protein sequence ID" value="KAK5612809.1"/>
    <property type="molecule type" value="Genomic_DNA"/>
</dbReference>
<gene>
    <name evidence="2" type="ORF">CRENBAI_006310</name>
</gene>
<dbReference type="AlphaFoldDB" id="A0AAV9RUS3"/>
<evidence type="ECO:0000256" key="1">
    <source>
        <dbReference type="SAM" id="MobiDB-lite"/>
    </source>
</evidence>
<organism evidence="2 3">
    <name type="scientific">Crenichthys baileyi</name>
    <name type="common">White River springfish</name>
    <dbReference type="NCBI Taxonomy" id="28760"/>
    <lineage>
        <taxon>Eukaryota</taxon>
        <taxon>Metazoa</taxon>
        <taxon>Chordata</taxon>
        <taxon>Craniata</taxon>
        <taxon>Vertebrata</taxon>
        <taxon>Euteleostomi</taxon>
        <taxon>Actinopterygii</taxon>
        <taxon>Neopterygii</taxon>
        <taxon>Teleostei</taxon>
        <taxon>Neoteleostei</taxon>
        <taxon>Acanthomorphata</taxon>
        <taxon>Ovalentaria</taxon>
        <taxon>Atherinomorphae</taxon>
        <taxon>Cyprinodontiformes</taxon>
        <taxon>Goodeidae</taxon>
        <taxon>Crenichthys</taxon>
    </lineage>
</organism>
<reference evidence="2 3" key="1">
    <citation type="submission" date="2021-06" db="EMBL/GenBank/DDBJ databases">
        <authorList>
            <person name="Palmer J.M."/>
        </authorList>
    </citation>
    <scope>NUCLEOTIDE SEQUENCE [LARGE SCALE GENOMIC DNA]</scope>
    <source>
        <strain evidence="2 3">MEX-2019</strain>
        <tissue evidence="2">Muscle</tissue>
    </source>
</reference>
<evidence type="ECO:0000313" key="2">
    <source>
        <dbReference type="EMBL" id="KAK5612809.1"/>
    </source>
</evidence>
<sequence>MVNTSLNFPQPEDRSGSIGSDCKIAPRFTCPACPPSNAIHHLEEPALTACLPVNLNLHGLPTSPQNQHTHPQSLEQQQASTNLALVEISRSIQTIQNHLSVGTPNQPTAPPPAACPNPVTSLPEPITYYT</sequence>
<comment type="caution">
    <text evidence="2">The sequence shown here is derived from an EMBL/GenBank/DDBJ whole genome shotgun (WGS) entry which is preliminary data.</text>
</comment>
<accession>A0AAV9RUS3</accession>